<name>A0AA97H0S5_9FIRM</name>
<reference evidence="2" key="2">
    <citation type="submission" date="2024-06" db="EMBL/GenBank/DDBJ databases">
        <title>Caproicibacterium argilliputei sp. nov, a novel caproic acid producing anaerobic bacterium isolated from pit mud.</title>
        <authorList>
            <person name="Zeng C."/>
        </authorList>
    </citation>
    <scope>NUCLEOTIDE SEQUENCE [LARGE SCALE GENOMIC DNA]</scope>
    <source>
        <strain evidence="2">ZCY20-5</strain>
    </source>
</reference>
<evidence type="ECO:0000313" key="2">
    <source>
        <dbReference type="Proteomes" id="UP001300604"/>
    </source>
</evidence>
<dbReference type="KEGG" id="carl:PXC00_10995"/>
<protein>
    <submittedName>
        <fullName evidence="1">Uncharacterized protein</fullName>
    </submittedName>
</protein>
<reference evidence="1 2" key="1">
    <citation type="submission" date="2024-06" db="EMBL/GenBank/DDBJ databases">
        <title>Caproicibacterium argilliputei sp. nov, a novel caproic acid producing anaerobic bacterium isolated from pit mud.</title>
        <authorList>
            <person name="Xia S."/>
        </authorList>
    </citation>
    <scope>NUCLEOTIDE SEQUENCE [LARGE SCALE GENOMIC DNA]</scope>
    <source>
        <strain evidence="1 2">ZCY20-5</strain>
    </source>
</reference>
<accession>A0AA97H0S5</accession>
<keyword evidence="2" id="KW-1185">Reference proteome</keyword>
<evidence type="ECO:0000313" key="1">
    <source>
        <dbReference type="EMBL" id="WOC31723.1"/>
    </source>
</evidence>
<dbReference type="AlphaFoldDB" id="A0AA97H0S5"/>
<sequence>MFGTTDLQLLRQYARIDAAVVFAWEKYLDRYVDAHADRRKYFASIENCHISFARDEKFLFCFLFQSPYLKASSIEDFYRMYARTDVTQDISATLGLSTSDAEKLYTHMMLYTHGIACIIAADAVYFSREIVSAKIQFAYASFLQRIKEGNHATTCS</sequence>
<dbReference type="RefSeq" id="WP_275845152.1">
    <property type="nucleotide sequence ID" value="NZ_CP135996.1"/>
</dbReference>
<reference evidence="2" key="3">
    <citation type="submission" date="2024-06" db="EMBL/GenBank/DDBJ databases">
        <authorList>
            <person name="Zeng C."/>
        </authorList>
    </citation>
    <scope>NUCLEOTIDE SEQUENCE [LARGE SCALE GENOMIC DNA]</scope>
    <source>
        <strain evidence="2">ZCY20-5</strain>
    </source>
</reference>
<gene>
    <name evidence="1" type="ORF">PXC00_10995</name>
</gene>
<dbReference type="Proteomes" id="UP001300604">
    <property type="component" value="Chromosome"/>
</dbReference>
<organism evidence="1 2">
    <name type="scientific">Caproicibacterium argilliputei</name>
    <dbReference type="NCBI Taxonomy" id="3030016"/>
    <lineage>
        <taxon>Bacteria</taxon>
        <taxon>Bacillati</taxon>
        <taxon>Bacillota</taxon>
        <taxon>Clostridia</taxon>
        <taxon>Eubacteriales</taxon>
        <taxon>Oscillospiraceae</taxon>
        <taxon>Caproicibacterium</taxon>
    </lineage>
</organism>
<proteinExistence type="predicted"/>
<dbReference type="EMBL" id="CP135996">
    <property type="protein sequence ID" value="WOC31723.1"/>
    <property type="molecule type" value="Genomic_DNA"/>
</dbReference>